<proteinExistence type="predicted"/>
<evidence type="ECO:0000313" key="2">
    <source>
        <dbReference type="EMBL" id="GAA0183785.1"/>
    </source>
</evidence>
<evidence type="ECO:0000313" key="3">
    <source>
        <dbReference type="Proteomes" id="UP001454036"/>
    </source>
</evidence>
<reference evidence="2 3" key="1">
    <citation type="submission" date="2024-01" db="EMBL/GenBank/DDBJ databases">
        <title>The complete chloroplast genome sequence of Lithospermum erythrorhizon: insights into the phylogenetic relationship among Boraginaceae species and the maternal lineages of purple gromwells.</title>
        <authorList>
            <person name="Okada T."/>
            <person name="Watanabe K."/>
        </authorList>
    </citation>
    <scope>NUCLEOTIDE SEQUENCE [LARGE SCALE GENOMIC DNA]</scope>
</reference>
<protein>
    <submittedName>
        <fullName evidence="2">Uncharacterized protein</fullName>
    </submittedName>
</protein>
<dbReference type="EMBL" id="BAABME010011450">
    <property type="protein sequence ID" value="GAA0183785.1"/>
    <property type="molecule type" value="Genomic_DNA"/>
</dbReference>
<keyword evidence="3" id="KW-1185">Reference proteome</keyword>
<dbReference type="AlphaFoldDB" id="A0AAV3RTL1"/>
<comment type="caution">
    <text evidence="2">The sequence shown here is derived from an EMBL/GenBank/DDBJ whole genome shotgun (WGS) entry which is preliminary data.</text>
</comment>
<evidence type="ECO:0000256" key="1">
    <source>
        <dbReference type="SAM" id="MobiDB-lite"/>
    </source>
</evidence>
<accession>A0AAV3RTL1</accession>
<feature type="region of interest" description="Disordered" evidence="1">
    <location>
        <begin position="105"/>
        <end position="126"/>
    </location>
</feature>
<name>A0AAV3RTL1_LITER</name>
<gene>
    <name evidence="2" type="ORF">LIER_31138</name>
</gene>
<sequence length="193" mass="21844">MASLKRSLEEFQQTSLGLRAQLDSSQLLLTDTETRLEELSLRPSPEAIVETFKKSDTYRDLLIDNTVSIMKEFSSEVYPEYHGIHSLFPKFVEKTFGKEYVVELTDSEEDDTESTDHGDDDAFVEDAPAEDAPATSLTLRDRLFLNTVVEAEEGNTRVVVEDPIEINISQAQIRQMARVRDSIADQIWTSVGH</sequence>
<dbReference type="Proteomes" id="UP001454036">
    <property type="component" value="Unassembled WGS sequence"/>
</dbReference>
<organism evidence="2 3">
    <name type="scientific">Lithospermum erythrorhizon</name>
    <name type="common">Purple gromwell</name>
    <name type="synonym">Lithospermum officinale var. erythrorhizon</name>
    <dbReference type="NCBI Taxonomy" id="34254"/>
    <lineage>
        <taxon>Eukaryota</taxon>
        <taxon>Viridiplantae</taxon>
        <taxon>Streptophyta</taxon>
        <taxon>Embryophyta</taxon>
        <taxon>Tracheophyta</taxon>
        <taxon>Spermatophyta</taxon>
        <taxon>Magnoliopsida</taxon>
        <taxon>eudicotyledons</taxon>
        <taxon>Gunneridae</taxon>
        <taxon>Pentapetalae</taxon>
        <taxon>asterids</taxon>
        <taxon>lamiids</taxon>
        <taxon>Boraginales</taxon>
        <taxon>Boraginaceae</taxon>
        <taxon>Boraginoideae</taxon>
        <taxon>Lithospermeae</taxon>
        <taxon>Lithospermum</taxon>
    </lineage>
</organism>